<proteinExistence type="predicted"/>
<protein>
    <submittedName>
        <fullName evidence="1">Uncharacterized protein</fullName>
    </submittedName>
</protein>
<dbReference type="AlphaFoldDB" id="A0A644Y6U7"/>
<reference evidence="1" key="1">
    <citation type="submission" date="2019-08" db="EMBL/GenBank/DDBJ databases">
        <authorList>
            <person name="Kucharzyk K."/>
            <person name="Murdoch R.W."/>
            <person name="Higgins S."/>
            <person name="Loffler F."/>
        </authorList>
    </citation>
    <scope>NUCLEOTIDE SEQUENCE</scope>
</reference>
<comment type="caution">
    <text evidence="1">The sequence shown here is derived from an EMBL/GenBank/DDBJ whole genome shotgun (WGS) entry which is preliminary data.</text>
</comment>
<dbReference type="EMBL" id="VSSQ01004228">
    <property type="protein sequence ID" value="MPM24286.1"/>
    <property type="molecule type" value="Genomic_DNA"/>
</dbReference>
<evidence type="ECO:0000313" key="1">
    <source>
        <dbReference type="EMBL" id="MPM24286.1"/>
    </source>
</evidence>
<sequence>MVDHASFRELMPEQNGFCIFNHNIGRPGYNKFTCLIDAVDIQRSVSAQTAGAEAIHGHITNDYTAIFSNGHVVGKSVEVESAVFDIDNSITGSKHGALIKILLRHHQC</sequence>
<accession>A0A644Y6U7</accession>
<name>A0A644Y6U7_9ZZZZ</name>
<organism evidence="1">
    <name type="scientific">bioreactor metagenome</name>
    <dbReference type="NCBI Taxonomy" id="1076179"/>
    <lineage>
        <taxon>unclassified sequences</taxon>
        <taxon>metagenomes</taxon>
        <taxon>ecological metagenomes</taxon>
    </lineage>
</organism>
<gene>
    <name evidence="1" type="ORF">SDC9_70767</name>
</gene>